<keyword evidence="2" id="KW-0663">Pyridoxal phosphate</keyword>
<dbReference type="Pfam" id="PF00155">
    <property type="entry name" value="Aminotran_1_2"/>
    <property type="match status" value="1"/>
</dbReference>
<gene>
    <name evidence="7" type="ORF">E8M01_22125</name>
</gene>
<dbReference type="OrthoDB" id="9804020at2"/>
<dbReference type="InterPro" id="IPR051446">
    <property type="entry name" value="HTH_trans_reg/aminotransferase"/>
</dbReference>
<evidence type="ECO:0000256" key="5">
    <source>
        <dbReference type="ARBA" id="ARBA00023163"/>
    </source>
</evidence>
<dbReference type="CDD" id="cd00609">
    <property type="entry name" value="AAT_like"/>
    <property type="match status" value="1"/>
</dbReference>
<dbReference type="AlphaFoldDB" id="A0A4D7B6I1"/>
<keyword evidence="4" id="KW-0238">DNA-binding</keyword>
<proteinExistence type="inferred from homology"/>
<dbReference type="RefSeq" id="WP_136962135.1">
    <property type="nucleotide sequence ID" value="NZ_CP039690.1"/>
</dbReference>
<dbReference type="PANTHER" id="PTHR46577:SF1">
    <property type="entry name" value="HTH-TYPE TRANSCRIPTIONAL REGULATORY PROTEIN GABR"/>
    <property type="match status" value="1"/>
</dbReference>
<name>A0A4D7B6I1_9HYPH</name>
<dbReference type="InterPro" id="IPR036388">
    <property type="entry name" value="WH-like_DNA-bd_sf"/>
</dbReference>
<dbReference type="InterPro" id="IPR000524">
    <property type="entry name" value="Tscrpt_reg_HTH_GntR"/>
</dbReference>
<evidence type="ECO:0000313" key="8">
    <source>
        <dbReference type="Proteomes" id="UP000298781"/>
    </source>
</evidence>
<organism evidence="7 8">
    <name type="scientific">Phreatobacter stygius</name>
    <dbReference type="NCBI Taxonomy" id="1940610"/>
    <lineage>
        <taxon>Bacteria</taxon>
        <taxon>Pseudomonadati</taxon>
        <taxon>Pseudomonadota</taxon>
        <taxon>Alphaproteobacteria</taxon>
        <taxon>Hyphomicrobiales</taxon>
        <taxon>Phreatobacteraceae</taxon>
        <taxon>Phreatobacter</taxon>
    </lineage>
</organism>
<evidence type="ECO:0000256" key="3">
    <source>
        <dbReference type="ARBA" id="ARBA00023015"/>
    </source>
</evidence>
<evidence type="ECO:0000256" key="1">
    <source>
        <dbReference type="ARBA" id="ARBA00005384"/>
    </source>
</evidence>
<reference evidence="7 8" key="1">
    <citation type="submission" date="2019-04" db="EMBL/GenBank/DDBJ databases">
        <title>Phreatobacter aquaticus sp. nov.</title>
        <authorList>
            <person name="Choi A."/>
        </authorList>
    </citation>
    <scope>NUCLEOTIDE SEQUENCE [LARGE SCALE GENOMIC DNA]</scope>
    <source>
        <strain evidence="7 8">KCTC 52518</strain>
    </source>
</reference>
<sequence>MTQWVPDLSAGGGPKYLAIASALAADIRSGRLKPGDALPPQRELARLIGVDLTTVTRAFNEARRDGLIGANGRRGSFVLGPGSARRTIPPVAPVAVDWRMNLPPTPARLHLADRFDEGFRAVLQAPDAAERLQYQQAGGALPDRMAGAEWLKGRLGELAEDRVVIAAGAQNALASICRLLLGSGDAVVTGELTFPGMKSVAERLGVGLIPLAGDALGLDPDRLEALCRVHRPKALYCVPTMDNPTTVTLSVERRAALGAIARRHGLWIIEDDAYGDLRSEPMPAIARLAPDRTWHIASLAKSVSPALRVAYVAVPGTGDGLRLGAEIHAACVMAPPLNAALASLWVRDGSLAEIVAAMRGENRARQEIMTEVLAGHDLAGDPEAPHAWLTLPDRWEREAFSTALRQAGLAVVSSDAFAVTDRPPNAVRLSLGSLADLGALRRAARLIDALLTGSGQPLAAFV</sequence>
<dbReference type="Gene3D" id="3.40.640.10">
    <property type="entry name" value="Type I PLP-dependent aspartate aminotransferase-like (Major domain)"/>
    <property type="match status" value="1"/>
</dbReference>
<keyword evidence="3" id="KW-0805">Transcription regulation</keyword>
<dbReference type="KEGG" id="pstg:E8M01_22125"/>
<feature type="domain" description="HTH gntR-type" evidence="6">
    <location>
        <begin position="13"/>
        <end position="81"/>
    </location>
</feature>
<keyword evidence="7" id="KW-0032">Aminotransferase</keyword>
<accession>A0A4D7B6I1</accession>
<dbReference type="GO" id="GO:0008483">
    <property type="term" value="F:transaminase activity"/>
    <property type="evidence" value="ECO:0007669"/>
    <property type="project" value="UniProtKB-KW"/>
</dbReference>
<dbReference type="InterPro" id="IPR015421">
    <property type="entry name" value="PyrdxlP-dep_Trfase_major"/>
</dbReference>
<dbReference type="InterPro" id="IPR015424">
    <property type="entry name" value="PyrdxlP-dep_Trfase"/>
</dbReference>
<evidence type="ECO:0000313" key="7">
    <source>
        <dbReference type="EMBL" id="QCI66695.1"/>
    </source>
</evidence>
<protein>
    <submittedName>
        <fullName evidence="7">PLP-dependent aminotransferase family protein</fullName>
    </submittedName>
</protein>
<dbReference type="SUPFAM" id="SSF46785">
    <property type="entry name" value="Winged helix' DNA-binding domain"/>
    <property type="match status" value="1"/>
</dbReference>
<dbReference type="InterPro" id="IPR004839">
    <property type="entry name" value="Aminotransferase_I/II_large"/>
</dbReference>
<dbReference type="Proteomes" id="UP000298781">
    <property type="component" value="Chromosome"/>
</dbReference>
<dbReference type="CDD" id="cd07377">
    <property type="entry name" value="WHTH_GntR"/>
    <property type="match status" value="1"/>
</dbReference>
<dbReference type="PANTHER" id="PTHR46577">
    <property type="entry name" value="HTH-TYPE TRANSCRIPTIONAL REGULATORY PROTEIN GABR"/>
    <property type="match status" value="1"/>
</dbReference>
<dbReference type="PROSITE" id="PS50949">
    <property type="entry name" value="HTH_GNTR"/>
    <property type="match status" value="1"/>
</dbReference>
<dbReference type="SUPFAM" id="SSF53383">
    <property type="entry name" value="PLP-dependent transferases"/>
    <property type="match status" value="1"/>
</dbReference>
<dbReference type="Gene3D" id="1.10.10.10">
    <property type="entry name" value="Winged helix-like DNA-binding domain superfamily/Winged helix DNA-binding domain"/>
    <property type="match status" value="1"/>
</dbReference>
<keyword evidence="7" id="KW-0808">Transferase</keyword>
<dbReference type="InterPro" id="IPR036390">
    <property type="entry name" value="WH_DNA-bd_sf"/>
</dbReference>
<evidence type="ECO:0000256" key="2">
    <source>
        <dbReference type="ARBA" id="ARBA00022898"/>
    </source>
</evidence>
<dbReference type="SMART" id="SM00345">
    <property type="entry name" value="HTH_GNTR"/>
    <property type="match status" value="1"/>
</dbReference>
<evidence type="ECO:0000259" key="6">
    <source>
        <dbReference type="PROSITE" id="PS50949"/>
    </source>
</evidence>
<dbReference type="EMBL" id="CP039690">
    <property type="protein sequence ID" value="QCI66695.1"/>
    <property type="molecule type" value="Genomic_DNA"/>
</dbReference>
<keyword evidence="5" id="KW-0804">Transcription</keyword>
<comment type="similarity">
    <text evidence="1">In the C-terminal section; belongs to the class-I pyridoxal-phosphate-dependent aminotransferase family.</text>
</comment>
<dbReference type="GO" id="GO:0003700">
    <property type="term" value="F:DNA-binding transcription factor activity"/>
    <property type="evidence" value="ECO:0007669"/>
    <property type="project" value="InterPro"/>
</dbReference>
<keyword evidence="8" id="KW-1185">Reference proteome</keyword>
<dbReference type="GO" id="GO:0003677">
    <property type="term" value="F:DNA binding"/>
    <property type="evidence" value="ECO:0007669"/>
    <property type="project" value="UniProtKB-KW"/>
</dbReference>
<evidence type="ECO:0000256" key="4">
    <source>
        <dbReference type="ARBA" id="ARBA00023125"/>
    </source>
</evidence>
<dbReference type="GO" id="GO:0030170">
    <property type="term" value="F:pyridoxal phosphate binding"/>
    <property type="evidence" value="ECO:0007669"/>
    <property type="project" value="InterPro"/>
</dbReference>
<dbReference type="Pfam" id="PF00392">
    <property type="entry name" value="GntR"/>
    <property type="match status" value="1"/>
</dbReference>